<organism evidence="2">
    <name type="scientific">Fusarium oxysporum f. sp. conglutinans race 2 54008</name>
    <dbReference type="NCBI Taxonomy" id="1089457"/>
    <lineage>
        <taxon>Eukaryota</taxon>
        <taxon>Fungi</taxon>
        <taxon>Dikarya</taxon>
        <taxon>Ascomycota</taxon>
        <taxon>Pezizomycotina</taxon>
        <taxon>Sordariomycetes</taxon>
        <taxon>Hypocreomycetidae</taxon>
        <taxon>Hypocreales</taxon>
        <taxon>Nectriaceae</taxon>
        <taxon>Fusarium</taxon>
        <taxon>Fusarium oxysporum species complex</taxon>
    </lineage>
</organism>
<sequence length="39" mass="4881">MPSIRLVLTPESACHRHRHRHRRSHNHRRQVHLADRRRN</sequence>
<dbReference type="EMBL" id="KK035177">
    <property type="protein sequence ID" value="EXL63511.1"/>
    <property type="molecule type" value="Genomic_DNA"/>
</dbReference>
<feature type="region of interest" description="Disordered" evidence="1">
    <location>
        <begin position="1"/>
        <end position="39"/>
    </location>
</feature>
<reference evidence="2" key="2">
    <citation type="submission" date="2014-03" db="EMBL/GenBank/DDBJ databases">
        <title>The Genome Annotation of Fusarium oxysporum PHW808.</title>
        <authorList>
            <consortium name="The Broad Institute Genomics Platform"/>
            <person name="Ma L.-J."/>
            <person name="Corby-Kistler H."/>
            <person name="Broz K."/>
            <person name="Gale L.R."/>
            <person name="Jonkers W."/>
            <person name="O'Donnell K."/>
            <person name="Ploetz R."/>
            <person name="Steinberg C."/>
            <person name="Schwartz D.C."/>
            <person name="VanEtten H."/>
            <person name="Zhou S."/>
            <person name="Young S.K."/>
            <person name="Zeng Q."/>
            <person name="Gargeya S."/>
            <person name="Fitzgerald M."/>
            <person name="Abouelleil A."/>
            <person name="Alvarado L."/>
            <person name="Chapman S.B."/>
            <person name="Gainer-Dewar J."/>
            <person name="Goldberg J."/>
            <person name="Griggs A."/>
            <person name="Gujja S."/>
            <person name="Hansen M."/>
            <person name="Howarth C."/>
            <person name="Imamovic A."/>
            <person name="Ireland A."/>
            <person name="Larimer J."/>
            <person name="McCowan C."/>
            <person name="Murphy C."/>
            <person name="Pearson M."/>
            <person name="Poon T.W."/>
            <person name="Priest M."/>
            <person name="Roberts A."/>
            <person name="Saif S."/>
            <person name="Shea T."/>
            <person name="Sykes S."/>
            <person name="Wortman J."/>
            <person name="Nusbaum C."/>
            <person name="Birren B."/>
        </authorList>
    </citation>
    <scope>NUCLEOTIDE SEQUENCE</scope>
    <source>
        <strain evidence="2">54008</strain>
    </source>
</reference>
<proteinExistence type="predicted"/>
<accession>X0GUI4</accession>
<feature type="compositionally biased region" description="Basic residues" evidence="1">
    <location>
        <begin position="15"/>
        <end position="31"/>
    </location>
</feature>
<dbReference type="HOGENOM" id="CLU_3320107_0_0_1"/>
<gene>
    <name evidence="2" type="ORF">FOPG_20215</name>
</gene>
<name>X0GUI4_FUSOX</name>
<reference evidence="2" key="1">
    <citation type="submission" date="2011-11" db="EMBL/GenBank/DDBJ databases">
        <title>The Genome Sequence of Fusarium oxysporum PHW808.</title>
        <authorList>
            <consortium name="The Broad Institute Genome Sequencing Platform"/>
            <person name="Ma L.-J."/>
            <person name="Gale L.R."/>
            <person name="Schwartz D.C."/>
            <person name="Zhou S."/>
            <person name="Corby-Kistler H."/>
            <person name="Young S.K."/>
            <person name="Zeng Q."/>
            <person name="Gargeya S."/>
            <person name="Fitzgerald M."/>
            <person name="Haas B."/>
            <person name="Abouelleil A."/>
            <person name="Alvarado L."/>
            <person name="Arachchi H.M."/>
            <person name="Berlin A."/>
            <person name="Brown A."/>
            <person name="Chapman S.B."/>
            <person name="Chen Z."/>
            <person name="Dunbar C."/>
            <person name="Freedman E."/>
            <person name="Gearin G."/>
            <person name="Goldberg J."/>
            <person name="Griggs A."/>
            <person name="Gujja S."/>
            <person name="Heiman D."/>
            <person name="Howarth C."/>
            <person name="Larson L."/>
            <person name="Lui A."/>
            <person name="MacDonald P.J.P."/>
            <person name="Montmayeur A."/>
            <person name="Murphy C."/>
            <person name="Neiman D."/>
            <person name="Pearson M."/>
            <person name="Priest M."/>
            <person name="Roberts A."/>
            <person name="Saif S."/>
            <person name="Shea T."/>
            <person name="Shenoy N."/>
            <person name="Sisk P."/>
            <person name="Stolte C."/>
            <person name="Sykes S."/>
            <person name="Wortman J."/>
            <person name="Nusbaum C."/>
            <person name="Birren B."/>
        </authorList>
    </citation>
    <scope>NUCLEOTIDE SEQUENCE [LARGE SCALE GENOMIC DNA]</scope>
    <source>
        <strain evidence="2">54008</strain>
    </source>
</reference>
<dbReference type="AlphaFoldDB" id="X0GUI4"/>
<protein>
    <submittedName>
        <fullName evidence="2">Uncharacterized protein</fullName>
    </submittedName>
</protein>
<dbReference type="Proteomes" id="UP000030676">
    <property type="component" value="Unassembled WGS sequence"/>
</dbReference>
<evidence type="ECO:0000256" key="1">
    <source>
        <dbReference type="SAM" id="MobiDB-lite"/>
    </source>
</evidence>
<evidence type="ECO:0000313" key="2">
    <source>
        <dbReference type="EMBL" id="EXL63511.1"/>
    </source>
</evidence>